<gene>
    <name evidence="1" type="ORF">B0I36DRAFT_323990</name>
</gene>
<accession>A0A9P8Y712</accession>
<proteinExistence type="predicted"/>
<keyword evidence="2" id="KW-1185">Reference proteome</keyword>
<dbReference type="GeneID" id="70183594"/>
<dbReference type="RefSeq" id="XP_046013161.1">
    <property type="nucleotide sequence ID" value="XM_046154048.1"/>
</dbReference>
<organism evidence="1 2">
    <name type="scientific">Microdochium trichocladiopsis</name>
    <dbReference type="NCBI Taxonomy" id="1682393"/>
    <lineage>
        <taxon>Eukaryota</taxon>
        <taxon>Fungi</taxon>
        <taxon>Dikarya</taxon>
        <taxon>Ascomycota</taxon>
        <taxon>Pezizomycotina</taxon>
        <taxon>Sordariomycetes</taxon>
        <taxon>Xylariomycetidae</taxon>
        <taxon>Xylariales</taxon>
        <taxon>Microdochiaceae</taxon>
        <taxon>Microdochium</taxon>
    </lineage>
</organism>
<dbReference type="AlphaFoldDB" id="A0A9P8Y712"/>
<reference evidence="1" key="1">
    <citation type="journal article" date="2021" name="Nat. Commun.">
        <title>Genetic determinants of endophytism in the Arabidopsis root mycobiome.</title>
        <authorList>
            <person name="Mesny F."/>
            <person name="Miyauchi S."/>
            <person name="Thiergart T."/>
            <person name="Pickel B."/>
            <person name="Atanasova L."/>
            <person name="Karlsson M."/>
            <person name="Huettel B."/>
            <person name="Barry K.W."/>
            <person name="Haridas S."/>
            <person name="Chen C."/>
            <person name="Bauer D."/>
            <person name="Andreopoulos W."/>
            <person name="Pangilinan J."/>
            <person name="LaButti K."/>
            <person name="Riley R."/>
            <person name="Lipzen A."/>
            <person name="Clum A."/>
            <person name="Drula E."/>
            <person name="Henrissat B."/>
            <person name="Kohler A."/>
            <person name="Grigoriev I.V."/>
            <person name="Martin F.M."/>
            <person name="Hacquard S."/>
        </authorList>
    </citation>
    <scope>NUCLEOTIDE SEQUENCE</scope>
    <source>
        <strain evidence="1">MPI-CAGE-CH-0230</strain>
    </source>
</reference>
<sequence length="178" mass="19402">MPSVHAFRSRSSLRVVVHIIIMPQPLTDSLLAASPSILIIKKHHLAVPAHLATRLRVAFVSETQPATLRRLSALKKIIRQAAETHVPFCLHSSSRHSSRSTQTPNALTAHRSLICSPATTSRSRPESCRLAKRASPPESCLPCCHPGLPQPPARACRSIQRSVRSEPASCILLRNTAA</sequence>
<evidence type="ECO:0000313" key="2">
    <source>
        <dbReference type="Proteomes" id="UP000756346"/>
    </source>
</evidence>
<protein>
    <submittedName>
        <fullName evidence="1">Uncharacterized protein</fullName>
    </submittedName>
</protein>
<comment type="caution">
    <text evidence="1">The sequence shown here is derived from an EMBL/GenBank/DDBJ whole genome shotgun (WGS) entry which is preliminary data.</text>
</comment>
<dbReference type="EMBL" id="JAGTJQ010000005">
    <property type="protein sequence ID" value="KAH7031481.1"/>
    <property type="molecule type" value="Genomic_DNA"/>
</dbReference>
<dbReference type="Proteomes" id="UP000756346">
    <property type="component" value="Unassembled WGS sequence"/>
</dbReference>
<name>A0A9P8Y712_9PEZI</name>
<evidence type="ECO:0000313" key="1">
    <source>
        <dbReference type="EMBL" id="KAH7031481.1"/>
    </source>
</evidence>